<proteinExistence type="inferred from homology"/>
<feature type="compositionally biased region" description="Low complexity" evidence="5">
    <location>
        <begin position="340"/>
        <end position="362"/>
    </location>
</feature>
<evidence type="ECO:0000256" key="2">
    <source>
        <dbReference type="ARBA" id="ARBA00022801"/>
    </source>
</evidence>
<dbReference type="InterPro" id="IPR000743">
    <property type="entry name" value="Glyco_hydro_28"/>
</dbReference>
<reference evidence="6 7" key="3">
    <citation type="journal article" date="2008" name="FEMS Microbiol. Ecol.">
        <title>Identification and characterization of genes underlying chitinolysis in Collimonas fungivorans Ter331.</title>
        <authorList>
            <person name="Fritsche K."/>
            <person name="de Boer W."/>
            <person name="Gerards S."/>
            <person name="van den Berg M."/>
            <person name="van Veen J.A."/>
            <person name="Leveau J.H."/>
        </authorList>
    </citation>
    <scope>NUCLEOTIDE SEQUENCE [LARGE SCALE GENOMIC DNA]</scope>
    <source>
        <strain evidence="6 7">Ter331</strain>
    </source>
</reference>
<name>G0A894_COLFT</name>
<reference evidence="7" key="6">
    <citation type="submission" date="2011-05" db="EMBL/GenBank/DDBJ databases">
        <title>Complete sequence of Collimonas fungivorans Ter331.</title>
        <authorList>
            <person name="Leveau J.H."/>
        </authorList>
    </citation>
    <scope>NUCLEOTIDE SEQUENCE [LARGE SCALE GENOMIC DNA]</scope>
    <source>
        <strain evidence="7">Ter331</strain>
    </source>
</reference>
<reference evidence="6 7" key="5">
    <citation type="journal article" date="2011" name="ISME J.">
        <title>Dual transcriptional profiling of a bacterial/fungal confrontation: Collimonas fungivorans versus Aspergillus niger.</title>
        <authorList>
            <person name="Mela F."/>
            <person name="Fritsche K."/>
            <person name="de Boer W."/>
            <person name="van Veen J.A."/>
            <person name="de Graaff L.H."/>
            <person name="van den Berg M."/>
            <person name="Leveau J.H."/>
        </authorList>
    </citation>
    <scope>NUCLEOTIDE SEQUENCE [LARGE SCALE GENOMIC DNA]</scope>
    <source>
        <strain evidence="6 7">Ter331</strain>
    </source>
</reference>
<dbReference type="PANTHER" id="PTHR31339">
    <property type="entry name" value="PECTIN LYASE-RELATED"/>
    <property type="match status" value="1"/>
</dbReference>
<accession>G0A894</accession>
<keyword evidence="2 4" id="KW-0378">Hydrolase</keyword>
<dbReference type="AlphaFoldDB" id="G0A894"/>
<dbReference type="GO" id="GO:0005975">
    <property type="term" value="P:carbohydrate metabolic process"/>
    <property type="evidence" value="ECO:0007669"/>
    <property type="project" value="InterPro"/>
</dbReference>
<dbReference type="Gene3D" id="2.150.10.10">
    <property type="entry name" value="Serralysin-like metalloprotease, C-terminal"/>
    <property type="match status" value="1"/>
</dbReference>
<reference evidence="6 7" key="4">
    <citation type="journal article" date="2010" name="Environ. Microbiol.">
        <title>The bacterial genus Collimonas: mycophagy, weathering and other adaptive solutions to life in oligotrophic soil environments.</title>
        <authorList>
            <person name="Leveau J.H."/>
            <person name="Uroz S."/>
            <person name="de Boer W."/>
        </authorList>
    </citation>
    <scope>NUCLEOTIDE SEQUENCE [LARGE SCALE GENOMIC DNA]</scope>
    <source>
        <strain evidence="6 7">Ter331</strain>
    </source>
</reference>
<dbReference type="InterPro" id="IPR011049">
    <property type="entry name" value="Serralysin-like_metalloprot_C"/>
</dbReference>
<dbReference type="HOGENOM" id="CLU_016031_0_0_4"/>
<dbReference type="eggNOG" id="COG5434">
    <property type="taxonomic scope" value="Bacteria"/>
</dbReference>
<dbReference type="Pfam" id="PF00295">
    <property type="entry name" value="Glyco_hydro_28"/>
    <property type="match status" value="1"/>
</dbReference>
<keyword evidence="3 4" id="KW-0326">Glycosidase</keyword>
<dbReference type="GO" id="GO:0004650">
    <property type="term" value="F:polygalacturonase activity"/>
    <property type="evidence" value="ECO:0007669"/>
    <property type="project" value="UniProtKB-EC"/>
</dbReference>
<sequence>MRNMINPLKKQFITISACLVLGACGGGSSNDAGTGSASTGTGSTSTGTGSTSTGTGSTSTGTGSTSTGTGSTSTGTGSTSTGTGSTSTGTGSTSTGTGSTSTGTGTTSTSVDATLPAEPQLPTTVCATLTANLKHTAGLLPDSVDANLVDSNPDSVRIQKQITNCPAGQAVKLIAGSSGQNAFLSGPLTLASGVTLWVDQGVTLFASRNPADFDTGAGNCGTAAGDGKSCNALITASKTQNSAVVGDGIIDGRGGSVLTSGANAGIMTWWDVAMLNKSTGKNQNNPRLIQVFGGSNFTLYRITVQNAPAFHIVPNTVSGFTAWGVKILTPTLAYSKPGYSCPTGSSPDPTTPATSPSTCFTPETTKNTDGIDPGQSSNVLIAYSYFSGGDDNIAIKASGSAPALSHRIVHSHFYYGHGMSIGSETNSGVDGIEMRDLSFDGHDSANGVGIRIKSDDGRGGEVKNVSYRQICMRNVKEPMVFDTYYSAGNHSSAPNFHDITVSGFHYLGSAKYAGGTLTFNGYALNGTVNPLKIALDNVIFDSAPKISNSPHNGGPTPPSNTQFTMGPGPVNFTVASSAANNVTIAELQKNAQAPLDCSQAFVSFPSSASPF</sequence>
<dbReference type="InterPro" id="IPR011050">
    <property type="entry name" value="Pectin_lyase_fold/virulence"/>
</dbReference>
<dbReference type="EC" id="3.2.1.15" evidence="6"/>
<dbReference type="InterPro" id="IPR051801">
    <property type="entry name" value="GH28_Enzymes"/>
</dbReference>
<dbReference type="Gene3D" id="2.160.20.10">
    <property type="entry name" value="Single-stranded right-handed beta-helix, Pectin lyase-like"/>
    <property type="match status" value="1"/>
</dbReference>
<evidence type="ECO:0000256" key="3">
    <source>
        <dbReference type="ARBA" id="ARBA00023295"/>
    </source>
</evidence>
<evidence type="ECO:0000256" key="4">
    <source>
        <dbReference type="RuleBase" id="RU361169"/>
    </source>
</evidence>
<gene>
    <name evidence="6" type="primary">pglA</name>
    <name evidence="6" type="ordered locus">CFU_0329</name>
</gene>
<dbReference type="Proteomes" id="UP000008392">
    <property type="component" value="Chromosome"/>
</dbReference>
<evidence type="ECO:0000313" key="7">
    <source>
        <dbReference type="Proteomes" id="UP000008392"/>
    </source>
</evidence>
<evidence type="ECO:0000313" key="6">
    <source>
        <dbReference type="EMBL" id="AEK60167.1"/>
    </source>
</evidence>
<feature type="region of interest" description="Disordered" evidence="5">
    <location>
        <begin position="546"/>
        <end position="566"/>
    </location>
</feature>
<feature type="compositionally biased region" description="Low complexity" evidence="5">
    <location>
        <begin position="33"/>
        <end position="110"/>
    </location>
</feature>
<keyword evidence="7" id="KW-1185">Reference proteome</keyword>
<feature type="region of interest" description="Disordered" evidence="5">
    <location>
        <begin position="340"/>
        <end position="373"/>
    </location>
</feature>
<dbReference type="EMBL" id="CP002745">
    <property type="protein sequence ID" value="AEK60167.1"/>
    <property type="molecule type" value="Genomic_DNA"/>
</dbReference>
<dbReference type="PROSITE" id="PS51257">
    <property type="entry name" value="PROKAR_LIPOPROTEIN"/>
    <property type="match status" value="1"/>
</dbReference>
<dbReference type="STRING" id="1005048.CFU_0329"/>
<reference evidence="6 7" key="2">
    <citation type="journal article" date="2006" name="J. Microbiol. Methods">
        <title>Genomic flank-sequencing of plasposon insertion sites for rapid identification of functional genes.</title>
        <authorList>
            <person name="Leveau J.H."/>
            <person name="Gerards S."/>
            <person name="Fritsche K."/>
            <person name="Zondag G."/>
            <person name="van Veen J.A."/>
        </authorList>
    </citation>
    <scope>NUCLEOTIDE SEQUENCE [LARGE SCALE GENOMIC DNA]</scope>
    <source>
        <strain evidence="6 7">Ter331</strain>
    </source>
</reference>
<feature type="compositionally biased region" description="Polar residues" evidence="5">
    <location>
        <begin position="363"/>
        <end position="373"/>
    </location>
</feature>
<dbReference type="KEGG" id="cfu:CFU_0329"/>
<dbReference type="InterPro" id="IPR012334">
    <property type="entry name" value="Pectin_lyas_fold"/>
</dbReference>
<evidence type="ECO:0000256" key="5">
    <source>
        <dbReference type="SAM" id="MobiDB-lite"/>
    </source>
</evidence>
<dbReference type="PANTHER" id="PTHR31339:SF9">
    <property type="entry name" value="PLASMIN AND FIBRONECTIN-BINDING PROTEIN A"/>
    <property type="match status" value="1"/>
</dbReference>
<dbReference type="PROSITE" id="PS00502">
    <property type="entry name" value="POLYGALACTURONASE"/>
    <property type="match status" value="1"/>
</dbReference>
<reference evidence="6 7" key="1">
    <citation type="journal article" date="2004" name="Environ. Microbiol.">
        <title>Phylogeny-function analysis of (meta)genomic libraries: screening for expression of ribosomal RNA genes by large-insert library fluorescent in situ hybridization (LIL-FISH).</title>
        <authorList>
            <person name="Leveau J.H."/>
            <person name="Gerards S."/>
            <person name="de Boer W."/>
            <person name="van Veen J.A."/>
        </authorList>
    </citation>
    <scope>NUCLEOTIDE SEQUENCE [LARGE SCALE GENOMIC DNA]</scope>
    <source>
        <strain evidence="6 7">Ter331</strain>
    </source>
</reference>
<evidence type="ECO:0000256" key="1">
    <source>
        <dbReference type="ARBA" id="ARBA00008834"/>
    </source>
</evidence>
<protein>
    <submittedName>
        <fullName evidence="6">Polygalacturonase (PGA) (Pectinase)</fullName>
        <ecNumber evidence="6">3.2.1.15</ecNumber>
    </submittedName>
</protein>
<feature type="region of interest" description="Disordered" evidence="5">
    <location>
        <begin position="29"/>
        <end position="116"/>
    </location>
</feature>
<comment type="similarity">
    <text evidence="1 4">Belongs to the glycosyl hydrolase 28 family.</text>
</comment>
<organism evidence="6 7">
    <name type="scientific">Collimonas fungivorans (strain Ter331)</name>
    <dbReference type="NCBI Taxonomy" id="1005048"/>
    <lineage>
        <taxon>Bacteria</taxon>
        <taxon>Pseudomonadati</taxon>
        <taxon>Pseudomonadota</taxon>
        <taxon>Betaproteobacteria</taxon>
        <taxon>Burkholderiales</taxon>
        <taxon>Oxalobacteraceae</taxon>
        <taxon>Collimonas</taxon>
    </lineage>
</organism>
<dbReference type="SUPFAM" id="SSF51126">
    <property type="entry name" value="Pectin lyase-like"/>
    <property type="match status" value="1"/>
</dbReference>